<protein>
    <submittedName>
        <fullName evidence="1">Uncharacterized protein</fullName>
    </submittedName>
</protein>
<reference evidence="1 2" key="1">
    <citation type="submission" date="2015-08" db="EMBL/GenBank/DDBJ databases">
        <title>Next Generation Sequencing and Analysis of the Genome of Puccinia sorghi L Schw, the Causal Agent of Maize Common Rust.</title>
        <authorList>
            <person name="Rochi L."/>
            <person name="Burguener G."/>
            <person name="Darino M."/>
            <person name="Turjanski A."/>
            <person name="Kreff E."/>
            <person name="Dieguez M.J."/>
            <person name="Sacco F."/>
        </authorList>
    </citation>
    <scope>NUCLEOTIDE SEQUENCE [LARGE SCALE GENOMIC DNA]</scope>
    <source>
        <strain evidence="1 2">RO10H11247</strain>
    </source>
</reference>
<dbReference type="EMBL" id="LAVV01007119">
    <property type="protein sequence ID" value="KNZ57054.1"/>
    <property type="molecule type" value="Genomic_DNA"/>
</dbReference>
<dbReference type="VEuPathDB" id="FungiDB:VP01_2254g6"/>
<sequence>MRMTPQKNTDLIKHYLGILKLRKDEYLILAAYHSYLRDKDDLEKQLLISQCNHKNQQNLTTEKDTSDD</sequence>
<dbReference type="Proteomes" id="UP000037035">
    <property type="component" value="Unassembled WGS sequence"/>
</dbReference>
<accession>A0A0L6V8L2</accession>
<gene>
    <name evidence="1" type="ORF">VP01_2254g6</name>
</gene>
<evidence type="ECO:0000313" key="2">
    <source>
        <dbReference type="Proteomes" id="UP000037035"/>
    </source>
</evidence>
<evidence type="ECO:0000313" key="1">
    <source>
        <dbReference type="EMBL" id="KNZ57054.1"/>
    </source>
</evidence>
<name>A0A0L6V8L2_9BASI</name>
<comment type="caution">
    <text evidence="1">The sequence shown here is derived from an EMBL/GenBank/DDBJ whole genome shotgun (WGS) entry which is preliminary data.</text>
</comment>
<keyword evidence="2" id="KW-1185">Reference proteome</keyword>
<dbReference type="AlphaFoldDB" id="A0A0L6V8L2"/>
<proteinExistence type="predicted"/>
<organism evidence="1 2">
    <name type="scientific">Puccinia sorghi</name>
    <dbReference type="NCBI Taxonomy" id="27349"/>
    <lineage>
        <taxon>Eukaryota</taxon>
        <taxon>Fungi</taxon>
        <taxon>Dikarya</taxon>
        <taxon>Basidiomycota</taxon>
        <taxon>Pucciniomycotina</taxon>
        <taxon>Pucciniomycetes</taxon>
        <taxon>Pucciniales</taxon>
        <taxon>Pucciniaceae</taxon>
        <taxon>Puccinia</taxon>
    </lineage>
</organism>